<dbReference type="CDD" id="cd08023">
    <property type="entry name" value="GH16_laminarinase_like"/>
    <property type="match status" value="1"/>
</dbReference>
<dbReference type="InterPro" id="IPR013783">
    <property type="entry name" value="Ig-like_fold"/>
</dbReference>
<comment type="similarity">
    <text evidence="1">Belongs to the glycosyl hydrolase 16 family.</text>
</comment>
<dbReference type="PANTHER" id="PTHR10963:SF55">
    <property type="entry name" value="GLYCOSIDE HYDROLASE FAMILY 16 PROTEIN"/>
    <property type="match status" value="1"/>
</dbReference>
<name>A0A381WZK5_9ZZZZ</name>
<evidence type="ECO:0000256" key="1">
    <source>
        <dbReference type="ARBA" id="ARBA00006865"/>
    </source>
</evidence>
<dbReference type="NCBIfam" id="TIGR04183">
    <property type="entry name" value="Por_Secre_tail"/>
    <property type="match status" value="1"/>
</dbReference>
<sequence length="488" mass="54944">MNKIIIFNFLIFSLLHPQPTEVTFIVDMSQQAVQAGDGDYPAVYVSGGNINGPAGLEMNDNGDGIWSLTTQLNPDSYTYKFRNGYYNYWDGPGWESDQNLIAGGCAYGQYNDRIFTLIANQPMTVGPFCFGSCESNCVNDSIEYTLVWSDEFDSSDIDMSKWSYDVGTGDWGWGNGEAQYYTSNSNNSFIEDGKLIIQALLQNYGGANYTSARMVTKNKGDWRYGRIEVRAKLPAGTGTWPAIWMLPTDYVYGGWPNSGEIDIMEHVGFDPGRIHGTAHTDLYNWFDGSPPPGGSMIVSDFNSEFHDYILEWTENNLKWFVDGNQYFTYTNNNQGWSRWPFDQYFHLLLNIAIGGTWGGEQGIDDSIFPVRLEVDYVRVFEASSQLSSQIERNNVPLRLALGDAYPNPFNHNVIFPITLGNPGIINYTIFDIQGRVITSGMNRFSEGGKKIIYWDGTNRDGELVSAGTYFFRAANTDISKIKKIVYLK</sequence>
<gene>
    <name evidence="3" type="ORF">METZ01_LOCUS110562</name>
</gene>
<dbReference type="GO" id="GO:0005975">
    <property type="term" value="P:carbohydrate metabolic process"/>
    <property type="evidence" value="ECO:0007669"/>
    <property type="project" value="InterPro"/>
</dbReference>
<protein>
    <recommendedName>
        <fullName evidence="2">GH16 domain-containing protein</fullName>
    </recommendedName>
</protein>
<dbReference type="SUPFAM" id="SSF49899">
    <property type="entry name" value="Concanavalin A-like lectins/glucanases"/>
    <property type="match status" value="1"/>
</dbReference>
<dbReference type="PANTHER" id="PTHR10963">
    <property type="entry name" value="GLYCOSYL HYDROLASE-RELATED"/>
    <property type="match status" value="1"/>
</dbReference>
<evidence type="ECO:0000313" key="3">
    <source>
        <dbReference type="EMBL" id="SVA57708.1"/>
    </source>
</evidence>
<evidence type="ECO:0000259" key="2">
    <source>
        <dbReference type="PROSITE" id="PS51762"/>
    </source>
</evidence>
<reference evidence="3" key="1">
    <citation type="submission" date="2018-05" db="EMBL/GenBank/DDBJ databases">
        <authorList>
            <person name="Lanie J.A."/>
            <person name="Ng W.-L."/>
            <person name="Kazmierczak K.M."/>
            <person name="Andrzejewski T.M."/>
            <person name="Davidsen T.M."/>
            <person name="Wayne K.J."/>
            <person name="Tettelin H."/>
            <person name="Glass J.I."/>
            <person name="Rusch D."/>
            <person name="Podicherti R."/>
            <person name="Tsui H.-C.T."/>
            <person name="Winkler M.E."/>
        </authorList>
    </citation>
    <scope>NUCLEOTIDE SEQUENCE</scope>
</reference>
<dbReference type="Gene3D" id="2.60.120.200">
    <property type="match status" value="1"/>
</dbReference>
<dbReference type="Gene3D" id="2.60.40.10">
    <property type="entry name" value="Immunoglobulins"/>
    <property type="match status" value="1"/>
</dbReference>
<dbReference type="AlphaFoldDB" id="A0A381WZK5"/>
<dbReference type="EMBL" id="UINC01013338">
    <property type="protein sequence ID" value="SVA57708.1"/>
    <property type="molecule type" value="Genomic_DNA"/>
</dbReference>
<dbReference type="InterPro" id="IPR013320">
    <property type="entry name" value="ConA-like_dom_sf"/>
</dbReference>
<dbReference type="InterPro" id="IPR026444">
    <property type="entry name" value="Secre_tail"/>
</dbReference>
<proteinExistence type="inferred from homology"/>
<feature type="domain" description="GH16" evidence="2">
    <location>
        <begin position="116"/>
        <end position="385"/>
    </location>
</feature>
<dbReference type="GO" id="GO:0004553">
    <property type="term" value="F:hydrolase activity, hydrolyzing O-glycosyl compounds"/>
    <property type="evidence" value="ECO:0007669"/>
    <property type="project" value="InterPro"/>
</dbReference>
<dbReference type="InterPro" id="IPR050546">
    <property type="entry name" value="Glycosyl_Hydrlase_16"/>
</dbReference>
<dbReference type="PROSITE" id="PS51762">
    <property type="entry name" value="GH16_2"/>
    <property type="match status" value="1"/>
</dbReference>
<organism evidence="3">
    <name type="scientific">marine metagenome</name>
    <dbReference type="NCBI Taxonomy" id="408172"/>
    <lineage>
        <taxon>unclassified sequences</taxon>
        <taxon>metagenomes</taxon>
        <taxon>ecological metagenomes</taxon>
    </lineage>
</organism>
<dbReference type="Pfam" id="PF00722">
    <property type="entry name" value="Glyco_hydro_16"/>
    <property type="match status" value="1"/>
</dbReference>
<accession>A0A381WZK5</accession>
<dbReference type="InterPro" id="IPR000757">
    <property type="entry name" value="Beta-glucanase-like"/>
</dbReference>
<dbReference type="Gene3D" id="2.60.40.4070">
    <property type="match status" value="1"/>
</dbReference>